<dbReference type="AlphaFoldDB" id="A0A1N6GDW4"/>
<gene>
    <name evidence="1" type="ORF">SAMN05444168_2319</name>
</gene>
<dbReference type="EMBL" id="FSRM01000001">
    <property type="protein sequence ID" value="SIO05674.1"/>
    <property type="molecule type" value="Genomic_DNA"/>
</dbReference>
<sequence>MLASILIVSPAFSASTPTLSFSTKYNVLSLYSGEKNLGRFSNVLVSNPAMSSDVEKSVTGSPVIRIITDGSRDKYDITIPIIEVNGVAYTNCAYKSVFDSNDENRSVGVSCSLVPLRNFDPNAAVTKEHLIQYRKEFNWLRNDITKDCKSPLGIEYGKYHVVLCTAQSYPDASKEITMVFDENGIKIFSVRGYELIPGGISDGEFALVGTSGDRVLFHVNSLECIVPREISKKIPSRIAMIGKYNIRYYISNLGKCVYGSYMYENKGDRINFFGILSDDSMEFLELTNNENISGLFNLSANLANLKGNWLSVPSGKIFPVE</sequence>
<proteinExistence type="predicted"/>
<reference evidence="1 2" key="1">
    <citation type="submission" date="2016-11" db="EMBL/GenBank/DDBJ databases">
        <authorList>
            <person name="Jaros S."/>
            <person name="Januszkiewicz K."/>
            <person name="Wedrychowicz H."/>
        </authorList>
    </citation>
    <scope>NUCLEOTIDE SEQUENCE [LARGE SCALE GENOMIC DNA]</scope>
    <source>
        <strain evidence="1 2">GAS86</strain>
    </source>
</reference>
<protein>
    <submittedName>
        <fullName evidence="1">Uncharacterized protein</fullName>
    </submittedName>
</protein>
<accession>A0A1N6GDW4</accession>
<evidence type="ECO:0000313" key="2">
    <source>
        <dbReference type="Proteomes" id="UP000184693"/>
    </source>
</evidence>
<evidence type="ECO:0000313" key="1">
    <source>
        <dbReference type="EMBL" id="SIO05674.1"/>
    </source>
</evidence>
<dbReference type="Proteomes" id="UP000184693">
    <property type="component" value="Unassembled WGS sequence"/>
</dbReference>
<organism evidence="1 2">
    <name type="scientific">Paraburkholderia phenazinium</name>
    <dbReference type="NCBI Taxonomy" id="60549"/>
    <lineage>
        <taxon>Bacteria</taxon>
        <taxon>Pseudomonadati</taxon>
        <taxon>Pseudomonadota</taxon>
        <taxon>Betaproteobacteria</taxon>
        <taxon>Burkholderiales</taxon>
        <taxon>Burkholderiaceae</taxon>
        <taxon>Paraburkholderia</taxon>
    </lineage>
</organism>
<name>A0A1N6GDW4_9BURK</name>